<accession>A0ABR5A5H5</accession>
<dbReference type="Pfam" id="PF09350">
    <property type="entry name" value="DJC28_CD"/>
    <property type="match status" value="1"/>
</dbReference>
<proteinExistence type="predicted"/>
<organism evidence="2 3">
    <name type="scientific">Cohnella kolymensis</name>
    <dbReference type="NCBI Taxonomy" id="1590652"/>
    <lineage>
        <taxon>Bacteria</taxon>
        <taxon>Bacillati</taxon>
        <taxon>Bacillota</taxon>
        <taxon>Bacilli</taxon>
        <taxon>Bacillales</taxon>
        <taxon>Paenibacillaceae</taxon>
        <taxon>Cohnella</taxon>
    </lineage>
</organism>
<keyword evidence="3" id="KW-1185">Reference proteome</keyword>
<reference evidence="2 3" key="1">
    <citation type="submission" date="2014-12" db="EMBL/GenBank/DDBJ databases">
        <title>Draft genome sequence of Cohnella kolymensis strain B-2846.</title>
        <authorList>
            <person name="Karlyshev A.V."/>
            <person name="Kudryashova E.B."/>
        </authorList>
    </citation>
    <scope>NUCLEOTIDE SEQUENCE [LARGE SCALE GENOMIC DNA]</scope>
    <source>
        <strain evidence="2 3">VKM B-2846</strain>
    </source>
</reference>
<dbReference type="InterPro" id="IPR052573">
    <property type="entry name" value="DnaJ_C_subfamily_28"/>
</dbReference>
<dbReference type="PANTHER" id="PTHR39158:SF1">
    <property type="entry name" value="DNAJ HOMOLOG SUBFAMILY C MEMBER 28"/>
    <property type="match status" value="1"/>
</dbReference>
<protein>
    <submittedName>
        <fullName evidence="2">Molecular chaperone DnaJ</fullName>
    </submittedName>
</protein>
<evidence type="ECO:0000313" key="2">
    <source>
        <dbReference type="EMBL" id="KIL36316.1"/>
    </source>
</evidence>
<dbReference type="PANTHER" id="PTHR39158">
    <property type="entry name" value="OS08G0560600 PROTEIN"/>
    <property type="match status" value="1"/>
</dbReference>
<feature type="domain" description="DnaJ homologue subfamily C member 28 conserved" evidence="1">
    <location>
        <begin position="7"/>
        <end position="74"/>
    </location>
</feature>
<evidence type="ECO:0000313" key="3">
    <source>
        <dbReference type="Proteomes" id="UP000054526"/>
    </source>
</evidence>
<dbReference type="Proteomes" id="UP000054526">
    <property type="component" value="Unassembled WGS sequence"/>
</dbReference>
<comment type="caution">
    <text evidence="2">The sequence shown here is derived from an EMBL/GenBank/DDBJ whole genome shotgun (WGS) entry which is preliminary data.</text>
</comment>
<dbReference type="InterPro" id="IPR018961">
    <property type="entry name" value="DnaJ_homolog_subfam-C_membr-28"/>
</dbReference>
<name>A0ABR5A5H5_9BACL</name>
<gene>
    <name evidence="2" type="ORF">SD71_08605</name>
</gene>
<sequence length="131" mass="15195">MNWARIIAEERIREAQREGAFDNLPGAGKPLPPDDLEGVPEDLRMGYRMLKNAAALPEEMQLRKDMVSLQELLRSCRDDDEKAKLNAEMNAKQLRYRMLMDQRGWNSSDSFIEYESRIQEKLAEPGKDPQK</sequence>
<evidence type="ECO:0000259" key="1">
    <source>
        <dbReference type="Pfam" id="PF09350"/>
    </source>
</evidence>
<dbReference type="RefSeq" id="WP_041062031.1">
    <property type="nucleotide sequence ID" value="NZ_JXAL01000012.1"/>
</dbReference>
<dbReference type="EMBL" id="JXAL01000012">
    <property type="protein sequence ID" value="KIL36316.1"/>
    <property type="molecule type" value="Genomic_DNA"/>
</dbReference>